<dbReference type="Proteomes" id="UP000050700">
    <property type="component" value="Unassembled WGS sequence"/>
</dbReference>
<protein>
    <submittedName>
        <fullName evidence="1">Uncharacterized protein</fullName>
    </submittedName>
</protein>
<organism evidence="1 2">
    <name type="scientific">Haemophilus influenzae</name>
    <dbReference type="NCBI Taxonomy" id="727"/>
    <lineage>
        <taxon>Bacteria</taxon>
        <taxon>Pseudomonadati</taxon>
        <taxon>Pseudomonadota</taxon>
        <taxon>Gammaproteobacteria</taxon>
        <taxon>Pasteurellales</taxon>
        <taxon>Pasteurellaceae</taxon>
        <taxon>Haemophilus</taxon>
    </lineage>
</organism>
<dbReference type="EMBL" id="JMQP01000002">
    <property type="protein sequence ID" value="KIS34807.1"/>
    <property type="molecule type" value="Genomic_DNA"/>
</dbReference>
<name>A0A158SVB3_HAEIF</name>
<gene>
    <name evidence="1" type="ORF">NTHI1209_00409</name>
</gene>
<sequence length="76" mass="8785">MAKNKPTLPPRKWYSLQQAADKLTREFGEPVTVDDLLPFSIYINHNVERTCINDLVFSAPKSRKIPCRLAYLNSTY</sequence>
<dbReference type="RefSeq" id="WP_224057151.1">
    <property type="nucleotide sequence ID" value="NZ_CP031682.1"/>
</dbReference>
<evidence type="ECO:0000313" key="2">
    <source>
        <dbReference type="Proteomes" id="UP000050700"/>
    </source>
</evidence>
<accession>A0A158SVB3</accession>
<reference evidence="1 2" key="1">
    <citation type="submission" date="2014-05" db="EMBL/GenBank/DDBJ databases">
        <title>Methylome analysis of the phasevarions of Haemophilus influenzae.</title>
        <authorList>
            <person name="Atack J.M."/>
            <person name="Fox K.L."/>
            <person name="Power P.M."/>
            <person name="Clark T."/>
            <person name="Jurcisek J."/>
            <person name="Korlach J."/>
            <person name="Bakaletz L.O."/>
            <person name="Jennings M.P."/>
        </authorList>
    </citation>
    <scope>NUCLEOTIDE SEQUENCE [LARGE SCALE GENOMIC DNA]</scope>
    <source>
        <strain evidence="1 2">1209</strain>
    </source>
</reference>
<proteinExistence type="predicted"/>
<evidence type="ECO:0000313" key="1">
    <source>
        <dbReference type="EMBL" id="KIS34807.1"/>
    </source>
</evidence>
<comment type="caution">
    <text evidence="1">The sequence shown here is derived from an EMBL/GenBank/DDBJ whole genome shotgun (WGS) entry which is preliminary data.</text>
</comment>
<dbReference type="AlphaFoldDB" id="A0A158SVB3"/>